<feature type="transmembrane region" description="Helical" evidence="1">
    <location>
        <begin position="25"/>
        <end position="46"/>
    </location>
</feature>
<dbReference type="Proteomes" id="UP000315471">
    <property type="component" value="Unassembled WGS sequence"/>
</dbReference>
<feature type="transmembrane region" description="Helical" evidence="1">
    <location>
        <begin position="94"/>
        <end position="112"/>
    </location>
</feature>
<evidence type="ECO:0000313" key="3">
    <source>
        <dbReference type="Proteomes" id="UP000315471"/>
    </source>
</evidence>
<keyword evidence="3" id="KW-1185">Reference proteome</keyword>
<reference evidence="2 3" key="1">
    <citation type="submission" date="2019-02" db="EMBL/GenBank/DDBJ databases">
        <title>Deep-cultivation of Planctomycetes and their phenomic and genomic characterization uncovers novel biology.</title>
        <authorList>
            <person name="Wiegand S."/>
            <person name="Jogler M."/>
            <person name="Boedeker C."/>
            <person name="Pinto D."/>
            <person name="Vollmers J."/>
            <person name="Rivas-Marin E."/>
            <person name="Kohn T."/>
            <person name="Peeters S.H."/>
            <person name="Heuer A."/>
            <person name="Rast P."/>
            <person name="Oberbeckmann S."/>
            <person name="Bunk B."/>
            <person name="Jeske O."/>
            <person name="Meyerdierks A."/>
            <person name="Storesund J.E."/>
            <person name="Kallscheuer N."/>
            <person name="Luecker S."/>
            <person name="Lage O.M."/>
            <person name="Pohl T."/>
            <person name="Merkel B.J."/>
            <person name="Hornburger P."/>
            <person name="Mueller R.-W."/>
            <person name="Bruemmer F."/>
            <person name="Labrenz M."/>
            <person name="Spormann A.M."/>
            <person name="Op Den Camp H."/>
            <person name="Overmann J."/>
            <person name="Amann R."/>
            <person name="Jetten M.S.M."/>
            <person name="Mascher T."/>
            <person name="Medema M.H."/>
            <person name="Devos D.P."/>
            <person name="Kaster A.-K."/>
            <person name="Ovreas L."/>
            <person name="Rohde M."/>
            <person name="Galperin M.Y."/>
            <person name="Jogler C."/>
        </authorList>
    </citation>
    <scope>NUCLEOTIDE SEQUENCE [LARGE SCALE GENOMIC DNA]</scope>
    <source>
        <strain evidence="2 3">Q31b</strain>
    </source>
</reference>
<evidence type="ECO:0000313" key="2">
    <source>
        <dbReference type="EMBL" id="TWU43721.1"/>
    </source>
</evidence>
<feature type="transmembrane region" description="Helical" evidence="1">
    <location>
        <begin position="418"/>
        <end position="437"/>
    </location>
</feature>
<accession>A0A5C6E7S3</accession>
<feature type="transmembrane region" description="Helical" evidence="1">
    <location>
        <begin position="52"/>
        <end position="74"/>
    </location>
</feature>
<keyword evidence="1" id="KW-0472">Membrane</keyword>
<feature type="transmembrane region" description="Helical" evidence="1">
    <location>
        <begin position="188"/>
        <end position="206"/>
    </location>
</feature>
<name>A0A5C6E7S3_9BACT</name>
<feature type="transmembrane region" description="Helical" evidence="1">
    <location>
        <begin position="325"/>
        <end position="346"/>
    </location>
</feature>
<feature type="transmembrane region" description="Helical" evidence="1">
    <location>
        <begin position="286"/>
        <end position="305"/>
    </location>
</feature>
<keyword evidence="1" id="KW-1133">Transmembrane helix</keyword>
<protein>
    <submittedName>
        <fullName evidence="2">Uncharacterized protein</fullName>
    </submittedName>
</protein>
<sequence>MSGDVSDNASLAAEIDPLNEDANEVPALAVLAVHFQEILAVILWTLAADVLIFRSLGYSGPAVFFALVPIIFCVNRFRNRSAEVGPTEASGHRLAIAVLSGLLLCVAMRLLWLGSAMTVCSGAVLVVGLAMAASGVMPFVLEGIAFASRLLFDGLVRLRQYRLPRRGGNPSGDHQSEVAAGTSARSPWTWLLPIILGTIFASLFVMANPDLRGMVGEQFSKTWKRILTWASMTSPWELPFCVLALVIGAGLMRPRSGFTQFGKEEVIEAEPNGTTASLLPAFRNTLILLIGLFCVYLSFEFSTLWRSEFPEGFYYAGYAHQGAAWLTIALAVATVLLSVIFSGEVLQDSRVNRLRTLAWVWSVLNLLLAMAVYNRLLIYVGYNGMTRMRTVGFFGITVVVIGFLLVLYKIAKHRSFWWLVRAQLIALVLTIVSYSLFPVDYVAHRYNAAKVATGYLHPSVMIAVKPIDNEGMLNLFRLVDHPDPIIREGVKARLANRLEEIRKQRNRNPNHWTAFQAAENRLLKKLEAHKSVLQPYLGKPNARNDAGAVFTDYAMQWY</sequence>
<feature type="transmembrane region" description="Helical" evidence="1">
    <location>
        <begin position="358"/>
        <end position="379"/>
    </location>
</feature>
<proteinExistence type="predicted"/>
<feature type="transmembrane region" description="Helical" evidence="1">
    <location>
        <begin position="391"/>
        <end position="411"/>
    </location>
</feature>
<feature type="transmembrane region" description="Helical" evidence="1">
    <location>
        <begin position="226"/>
        <end position="251"/>
    </location>
</feature>
<gene>
    <name evidence="2" type="ORF">Q31b_12500</name>
</gene>
<dbReference type="AlphaFoldDB" id="A0A5C6E7S3"/>
<organism evidence="2 3">
    <name type="scientific">Novipirellula aureliae</name>
    <dbReference type="NCBI Taxonomy" id="2527966"/>
    <lineage>
        <taxon>Bacteria</taxon>
        <taxon>Pseudomonadati</taxon>
        <taxon>Planctomycetota</taxon>
        <taxon>Planctomycetia</taxon>
        <taxon>Pirellulales</taxon>
        <taxon>Pirellulaceae</taxon>
        <taxon>Novipirellula</taxon>
    </lineage>
</organism>
<evidence type="ECO:0000256" key="1">
    <source>
        <dbReference type="SAM" id="Phobius"/>
    </source>
</evidence>
<dbReference type="InterPro" id="IPR025291">
    <property type="entry name" value="DUF4153"/>
</dbReference>
<dbReference type="Pfam" id="PF13687">
    <property type="entry name" value="DUF4153"/>
    <property type="match status" value="1"/>
</dbReference>
<dbReference type="EMBL" id="SJPY01000002">
    <property type="protein sequence ID" value="TWU43721.1"/>
    <property type="molecule type" value="Genomic_DNA"/>
</dbReference>
<comment type="caution">
    <text evidence="2">The sequence shown here is derived from an EMBL/GenBank/DDBJ whole genome shotgun (WGS) entry which is preliminary data.</text>
</comment>
<feature type="transmembrane region" description="Helical" evidence="1">
    <location>
        <begin position="124"/>
        <end position="152"/>
    </location>
</feature>
<keyword evidence="1" id="KW-0812">Transmembrane</keyword>
<dbReference type="RefSeq" id="WP_197171029.1">
    <property type="nucleotide sequence ID" value="NZ_SJPY01000002.1"/>
</dbReference>